<name>A0A0R3PUF8_ANGCS</name>
<evidence type="ECO:0000313" key="2">
    <source>
        <dbReference type="Proteomes" id="UP000267027"/>
    </source>
</evidence>
<reference evidence="3" key="1">
    <citation type="submission" date="2017-02" db="UniProtKB">
        <authorList>
            <consortium name="WormBaseParasite"/>
        </authorList>
    </citation>
    <scope>IDENTIFICATION</scope>
</reference>
<dbReference type="AlphaFoldDB" id="A0A0R3PUF8"/>
<dbReference type="Proteomes" id="UP000267027">
    <property type="component" value="Unassembled WGS sequence"/>
</dbReference>
<proteinExistence type="predicted"/>
<dbReference type="WBParaSite" id="ACOC_0000952901-mRNA-1">
    <property type="protein sequence ID" value="ACOC_0000952901-mRNA-1"/>
    <property type="gene ID" value="ACOC_0000952901"/>
</dbReference>
<keyword evidence="2" id="KW-1185">Reference proteome</keyword>
<dbReference type="EMBL" id="UYYA01004313">
    <property type="protein sequence ID" value="VDM61115.1"/>
    <property type="molecule type" value="Genomic_DNA"/>
</dbReference>
<reference evidence="1 2" key="2">
    <citation type="submission" date="2018-11" db="EMBL/GenBank/DDBJ databases">
        <authorList>
            <consortium name="Pathogen Informatics"/>
        </authorList>
    </citation>
    <scope>NUCLEOTIDE SEQUENCE [LARGE SCALE GENOMIC DNA]</scope>
    <source>
        <strain evidence="1 2">Costa Rica</strain>
    </source>
</reference>
<evidence type="ECO:0000313" key="1">
    <source>
        <dbReference type="EMBL" id="VDM61115.1"/>
    </source>
</evidence>
<gene>
    <name evidence="1" type="ORF">ACOC_LOCUS9530</name>
</gene>
<protein>
    <submittedName>
        <fullName evidence="3">CENP-V/GFA domain-containing protein</fullName>
    </submittedName>
</protein>
<sequence>MKPRKKIIAVLFTLSGKANPSDGFDVLQKRVETLMVPDDTWQFHEMCCSCSQIHFADQVDFRSRQVGAPVDNVKGNPAAPGYGVPIGILMFSDATSTPLSADDGGVSPAMDMG</sequence>
<accession>A0A0R3PUF8</accession>
<organism evidence="3">
    <name type="scientific">Angiostrongylus costaricensis</name>
    <name type="common">Nematode worm</name>
    <dbReference type="NCBI Taxonomy" id="334426"/>
    <lineage>
        <taxon>Eukaryota</taxon>
        <taxon>Metazoa</taxon>
        <taxon>Ecdysozoa</taxon>
        <taxon>Nematoda</taxon>
        <taxon>Chromadorea</taxon>
        <taxon>Rhabditida</taxon>
        <taxon>Rhabditina</taxon>
        <taxon>Rhabditomorpha</taxon>
        <taxon>Strongyloidea</taxon>
        <taxon>Metastrongylidae</taxon>
        <taxon>Angiostrongylus</taxon>
    </lineage>
</organism>
<evidence type="ECO:0000313" key="3">
    <source>
        <dbReference type="WBParaSite" id="ACOC_0000952901-mRNA-1"/>
    </source>
</evidence>